<keyword evidence="1" id="KW-0472">Membrane</keyword>
<dbReference type="Gene3D" id="3.30.700.10">
    <property type="entry name" value="Glycoprotein, Type 4 Pilin"/>
    <property type="match status" value="1"/>
</dbReference>
<dbReference type="EMBL" id="AAEW02000023">
    <property type="protein sequence ID" value="EAT14524.1"/>
    <property type="molecule type" value="Genomic_DNA"/>
</dbReference>
<reference evidence="2" key="2">
    <citation type="submission" date="2006-05" db="EMBL/GenBank/DDBJ databases">
        <title>Sequencing of the draft genome and assembly of Desulfuromonas acetoxidans DSM 684.</title>
        <authorList>
            <consortium name="US DOE Joint Genome Institute (JGI-PGF)"/>
            <person name="Copeland A."/>
            <person name="Lucas S."/>
            <person name="Lapidus A."/>
            <person name="Barry K."/>
            <person name="Detter J.C."/>
            <person name="Glavina del Rio T."/>
            <person name="Hammon N."/>
            <person name="Israni S."/>
            <person name="Dalin E."/>
            <person name="Tice H."/>
            <person name="Bruce D."/>
            <person name="Pitluck S."/>
            <person name="Richardson P."/>
        </authorList>
    </citation>
    <scope>NUCLEOTIDE SEQUENCE [LARGE SCALE GENOMIC DNA]</scope>
    <source>
        <strain evidence="2">DSM 684</strain>
    </source>
</reference>
<dbReference type="Proteomes" id="UP000005695">
    <property type="component" value="Unassembled WGS sequence"/>
</dbReference>
<evidence type="ECO:0000313" key="3">
    <source>
        <dbReference type="Proteomes" id="UP000005695"/>
    </source>
</evidence>
<reference evidence="2" key="1">
    <citation type="submission" date="2006-05" db="EMBL/GenBank/DDBJ databases">
        <title>Annotation of the draft genome assembly of Desulfuromonas acetoxidans DSM 684.</title>
        <authorList>
            <consortium name="US DOE Joint Genome Institute (JGI-ORNL)"/>
            <person name="Larimer F."/>
            <person name="Land M."/>
            <person name="Hauser L."/>
        </authorList>
    </citation>
    <scope>NUCLEOTIDE SEQUENCE [LARGE SCALE GENOMIC DNA]</scope>
    <source>
        <strain evidence="2">DSM 684</strain>
    </source>
</reference>
<dbReference type="NCBIfam" id="TIGR02532">
    <property type="entry name" value="IV_pilin_GFxxxE"/>
    <property type="match status" value="1"/>
</dbReference>
<keyword evidence="1" id="KW-1133">Transmembrane helix</keyword>
<dbReference type="InterPro" id="IPR045584">
    <property type="entry name" value="Pilin-like"/>
</dbReference>
<evidence type="ECO:0008006" key="4">
    <source>
        <dbReference type="Google" id="ProtNLM"/>
    </source>
</evidence>
<dbReference type="PROSITE" id="PS00409">
    <property type="entry name" value="PROKAR_NTER_METHYL"/>
    <property type="match status" value="1"/>
</dbReference>
<dbReference type="AlphaFoldDB" id="Q1JW97"/>
<dbReference type="RefSeq" id="WP_006002588.1">
    <property type="nucleotide sequence ID" value="NZ_AAEW02000023.1"/>
</dbReference>
<accession>Q1JW97</accession>
<proteinExistence type="predicted"/>
<dbReference type="SUPFAM" id="SSF54523">
    <property type="entry name" value="Pili subunits"/>
    <property type="match status" value="1"/>
</dbReference>
<dbReference type="InterPro" id="IPR012902">
    <property type="entry name" value="N_methyl_site"/>
</dbReference>
<dbReference type="OrthoDB" id="5397385at2"/>
<evidence type="ECO:0000313" key="2">
    <source>
        <dbReference type="EMBL" id="EAT14524.1"/>
    </source>
</evidence>
<keyword evidence="1" id="KW-0812">Transmembrane</keyword>
<name>Q1JW97_DESA6</name>
<gene>
    <name evidence="2" type="ORF">Dace_0385</name>
</gene>
<feature type="transmembrane region" description="Helical" evidence="1">
    <location>
        <begin position="12"/>
        <end position="33"/>
    </location>
</feature>
<protein>
    <recommendedName>
        <fullName evidence="4">Prepilin-type N-terminal cleavage/methylation domain-containing protein</fullName>
    </recommendedName>
</protein>
<keyword evidence="3" id="KW-1185">Reference proteome</keyword>
<comment type="caution">
    <text evidence="2">The sequence shown here is derived from an EMBL/GenBank/DDBJ whole genome shotgun (WGS) entry which is preliminary data.</text>
</comment>
<organism evidence="2 3">
    <name type="scientific">Desulfuromonas acetoxidans (strain DSM 684 / 11070)</name>
    <dbReference type="NCBI Taxonomy" id="281689"/>
    <lineage>
        <taxon>Bacteria</taxon>
        <taxon>Pseudomonadati</taxon>
        <taxon>Thermodesulfobacteriota</taxon>
        <taxon>Desulfuromonadia</taxon>
        <taxon>Desulfuromonadales</taxon>
        <taxon>Desulfuromonadaceae</taxon>
        <taxon>Desulfuromonas</taxon>
    </lineage>
</organism>
<dbReference type="Pfam" id="PF07963">
    <property type="entry name" value="N_methyl"/>
    <property type="match status" value="1"/>
</dbReference>
<sequence length="288" mass="30379">MKKLQNDQGFSLIELLMVAVILGLVMTAVYSLYLNSQKNAYQSEEIVDAQQNLRIAMDTMITDIRMSGFLTSSALNAVTSAPTSLAGGATFTLSAPVSSGIYSRSVGDVSVNNGSTGVVEVDSLMGASFVEADPVTTLIIDPVTLNQRGELIVTSVDGDDDENLNVKNESGASITVSNRDLLLRRAPDDDSYPVSIAYTLVDDPDSDDAGLMLLQRSVNGNTAATVAASITSVELAYLNGDGEDSSAALDEITAVSLTITSKTEDNKIAGDKSRQLRTIVKIRNIAGV</sequence>
<evidence type="ECO:0000256" key="1">
    <source>
        <dbReference type="SAM" id="Phobius"/>
    </source>
</evidence>